<organism evidence="1 2">
    <name type="scientific">Bursaphelenchus okinawaensis</name>
    <dbReference type="NCBI Taxonomy" id="465554"/>
    <lineage>
        <taxon>Eukaryota</taxon>
        <taxon>Metazoa</taxon>
        <taxon>Ecdysozoa</taxon>
        <taxon>Nematoda</taxon>
        <taxon>Chromadorea</taxon>
        <taxon>Rhabditida</taxon>
        <taxon>Tylenchina</taxon>
        <taxon>Tylenchomorpha</taxon>
        <taxon>Aphelenchoidea</taxon>
        <taxon>Aphelenchoididae</taxon>
        <taxon>Bursaphelenchus</taxon>
    </lineage>
</organism>
<dbReference type="PANTHER" id="PTHR15909">
    <property type="entry name" value="39S RIBOSOMAL PROTEIN L35, MITOCHONDRIAL"/>
    <property type="match status" value="1"/>
</dbReference>
<accession>A0A811KIL4</accession>
<dbReference type="PANTHER" id="PTHR15909:SF0">
    <property type="entry name" value="LARGE RIBOSOMAL SUBUNIT PROTEIN BL35M"/>
    <property type="match status" value="1"/>
</dbReference>
<dbReference type="OrthoDB" id="5847109at2759"/>
<protein>
    <recommendedName>
        <fullName evidence="3">39S ribosomal protein L35, mitochondrial</fullName>
    </recommendedName>
</protein>
<gene>
    <name evidence="1" type="ORF">BOKJ2_LOCUS6050</name>
</gene>
<name>A0A811KIL4_9BILA</name>
<keyword evidence="2" id="KW-1185">Reference proteome</keyword>
<sequence>MNTSPFLTCGRGLLRTFTAPCTTRNVHQIPHYENHIRFSPIDGRKRPAQDVLDRFKRLNNGMWIKAIPGRHKQRYMKDEVWNEISEDFETCTKEECEMLDKMMSPFWLRKVHYPNDPFRAYHVRHGLNTPRVDHKKRFIRERTKVLLDDTTSLKYMCDR</sequence>
<evidence type="ECO:0000313" key="1">
    <source>
        <dbReference type="EMBL" id="CAD5215352.1"/>
    </source>
</evidence>
<comment type="caution">
    <text evidence="1">The sequence shown here is derived from an EMBL/GenBank/DDBJ whole genome shotgun (WGS) entry which is preliminary data.</text>
</comment>
<proteinExistence type="predicted"/>
<dbReference type="GO" id="GO:1990904">
    <property type="term" value="C:ribonucleoprotein complex"/>
    <property type="evidence" value="ECO:0007669"/>
    <property type="project" value="UniProtKB-KW"/>
</dbReference>
<evidence type="ECO:0000313" key="2">
    <source>
        <dbReference type="Proteomes" id="UP000614601"/>
    </source>
</evidence>
<dbReference type="InterPro" id="IPR019338">
    <property type="entry name" value="Ribosomal_bL35m"/>
</dbReference>
<dbReference type="Proteomes" id="UP000614601">
    <property type="component" value="Unassembled WGS sequence"/>
</dbReference>
<dbReference type="Proteomes" id="UP000783686">
    <property type="component" value="Unassembled WGS sequence"/>
</dbReference>
<evidence type="ECO:0008006" key="3">
    <source>
        <dbReference type="Google" id="ProtNLM"/>
    </source>
</evidence>
<dbReference type="GO" id="GO:0005739">
    <property type="term" value="C:mitochondrion"/>
    <property type="evidence" value="ECO:0007669"/>
    <property type="project" value="UniProtKB-SubCell"/>
</dbReference>
<reference evidence="1" key="1">
    <citation type="submission" date="2020-09" db="EMBL/GenBank/DDBJ databases">
        <authorList>
            <person name="Kikuchi T."/>
        </authorList>
    </citation>
    <scope>NUCLEOTIDE SEQUENCE</scope>
    <source>
        <strain evidence="1">SH1</strain>
    </source>
</reference>
<dbReference type="EMBL" id="CAJFCW020000003">
    <property type="protein sequence ID" value="CAG9103907.1"/>
    <property type="molecule type" value="Genomic_DNA"/>
</dbReference>
<dbReference type="EMBL" id="CAJFDH010000003">
    <property type="protein sequence ID" value="CAD5215352.1"/>
    <property type="molecule type" value="Genomic_DNA"/>
</dbReference>
<dbReference type="AlphaFoldDB" id="A0A811KIL4"/>
<dbReference type="GO" id="GO:0005840">
    <property type="term" value="C:ribosome"/>
    <property type="evidence" value="ECO:0007669"/>
    <property type="project" value="UniProtKB-KW"/>
</dbReference>